<feature type="domain" description="PAS" evidence="2">
    <location>
        <begin position="698"/>
        <end position="774"/>
    </location>
</feature>
<dbReference type="SMART" id="SM00062">
    <property type="entry name" value="PBPb"/>
    <property type="match status" value="1"/>
</dbReference>
<dbReference type="InterPro" id="IPR013655">
    <property type="entry name" value="PAS_fold_3"/>
</dbReference>
<feature type="region of interest" description="Disordered" evidence="1">
    <location>
        <begin position="976"/>
        <end position="1004"/>
    </location>
</feature>
<dbReference type="InterPro" id="IPR052155">
    <property type="entry name" value="Biofilm_reg_signaling"/>
</dbReference>
<sequence length="1004" mass="114181">MHQRLSRPKKRKAFPGPGRLVSLLVFLLGAWFSVYPLLAREGAHSALIVSLDSNWPPFSFLDSRGTPQGVLVDLWKALEGPLGQPVEFHFGSWPESLAWVLEGSAHAQGGLLRSPGRETFFEFSSPLLPLKGYLFVAAGAMPLTVHDLEGRLVGVTRGSYEEYYMERSYPRVVLRRFDNNDCMVQAALQGELVAFVSDLPVAQYLLDRYNAVTAFYPVQGLYSRSLRAGVRRGEPELRARIDAALATLGEEELRRLTQRWLRSETREVLPRWFWPVLGASGLAFLLGALALYNAVLRRQRRQLLQEVQRRTESVRESEELFRTLSDHAAAGIFILRGARLVVVNPAMVRIFGYSRDDLLSMNALDLVHPDQREQVNHRVRSRHDRKLVAFRYEIKGRTRSGETVWVELTAGKTLYRGDVCSIGTLFDITARKRAEERIQEDEYRLRSILENLPGFVYQLLRTPDGSIEYPFASDGLRSFGVTPEELQRDPQALRRMIHRDDYQRLLRESERAARTMGQFQCQYRLILPDGRERWVEAQDSPRQMPDGSVLWTGLAVDITRRKRLEQLLQESEEKFRTIVENANDIIYSVTAKGIFTYVSPNWGELLGHDAEDVQGRSLTEFVHPQDFERFWDFLDRVFHTRQKQSGVEYRVRHRDGSWRWHISNASPYFDGAGRVVELHGIARDITDAREAQRAREEAVALLHRVSQNVPGVIFKLRQEPEGRRSFPYVSWRVENVFGCSPEELRGDAGLFFRAVHPEDLPLVEEGLRASFDRGTPWLQEFRIRTASGSYRWHQGQASCEKDSAGGAGWYGYIGDVQERREAQERISHLALHDALTGLANRILFSDRVETALAVARREGESLALLFLDMDSFKPVNDTLGHAVGDALLQEVARRIERTLRESDTAARIGGDEFLLLVRNVDRRGAFRVAEKVRQALQEPCTIGEHLVTVSSSIGIALFPDHGDSLTELSASADKAMYRSKEEGRDTVTLYDPDLDRAGDGASPP</sequence>
<dbReference type="Pfam" id="PF00497">
    <property type="entry name" value="SBP_bac_3"/>
    <property type="match status" value="1"/>
</dbReference>
<organism evidence="5 6">
    <name type="scientific">Alkalispirochaeta sphaeroplastigenens</name>
    <dbReference type="NCBI Taxonomy" id="1187066"/>
    <lineage>
        <taxon>Bacteria</taxon>
        <taxon>Pseudomonadati</taxon>
        <taxon>Spirochaetota</taxon>
        <taxon>Spirochaetia</taxon>
        <taxon>Spirochaetales</taxon>
        <taxon>Spirochaetaceae</taxon>
        <taxon>Alkalispirochaeta</taxon>
    </lineage>
</organism>
<accession>A0A2S4JNP9</accession>
<keyword evidence="6" id="KW-1185">Reference proteome</keyword>
<dbReference type="InterPro" id="IPR000014">
    <property type="entry name" value="PAS"/>
</dbReference>
<evidence type="ECO:0000259" key="3">
    <source>
        <dbReference type="PROSITE" id="PS50113"/>
    </source>
</evidence>
<feature type="domain" description="PAS" evidence="2">
    <location>
        <begin position="571"/>
        <end position="641"/>
    </location>
</feature>
<evidence type="ECO:0000313" key="5">
    <source>
        <dbReference type="EMBL" id="POR01157.1"/>
    </source>
</evidence>
<dbReference type="NCBIfam" id="TIGR00254">
    <property type="entry name" value="GGDEF"/>
    <property type="match status" value="1"/>
</dbReference>
<dbReference type="Gene3D" id="3.30.70.270">
    <property type="match status" value="1"/>
</dbReference>
<feature type="domain" description="PAC" evidence="3">
    <location>
        <begin position="390"/>
        <end position="440"/>
    </location>
</feature>
<dbReference type="PANTHER" id="PTHR44757">
    <property type="entry name" value="DIGUANYLATE CYCLASE DGCP"/>
    <property type="match status" value="1"/>
</dbReference>
<dbReference type="Pfam" id="PF00990">
    <property type="entry name" value="GGDEF"/>
    <property type="match status" value="1"/>
</dbReference>
<dbReference type="SMART" id="SM00086">
    <property type="entry name" value="PAC"/>
    <property type="match status" value="4"/>
</dbReference>
<evidence type="ECO:0000256" key="1">
    <source>
        <dbReference type="SAM" id="MobiDB-lite"/>
    </source>
</evidence>
<dbReference type="InterPro" id="IPR035965">
    <property type="entry name" value="PAS-like_dom_sf"/>
</dbReference>
<dbReference type="AlphaFoldDB" id="A0A2S4JNP9"/>
<dbReference type="InterPro" id="IPR043128">
    <property type="entry name" value="Rev_trsase/Diguanyl_cyclase"/>
</dbReference>
<dbReference type="InterPro" id="IPR000700">
    <property type="entry name" value="PAS-assoc_C"/>
</dbReference>
<dbReference type="GO" id="GO:0006355">
    <property type="term" value="P:regulation of DNA-templated transcription"/>
    <property type="evidence" value="ECO:0007669"/>
    <property type="project" value="InterPro"/>
</dbReference>
<dbReference type="InterPro" id="IPR001638">
    <property type="entry name" value="Solute-binding_3/MltF_N"/>
</dbReference>
<dbReference type="SUPFAM" id="SSF53850">
    <property type="entry name" value="Periplasmic binding protein-like II"/>
    <property type="match status" value="1"/>
</dbReference>
<dbReference type="SMART" id="SM00091">
    <property type="entry name" value="PAS"/>
    <property type="match status" value="4"/>
</dbReference>
<feature type="domain" description="PAS" evidence="2">
    <location>
        <begin position="337"/>
        <end position="386"/>
    </location>
</feature>
<dbReference type="GO" id="GO:0003824">
    <property type="term" value="F:catalytic activity"/>
    <property type="evidence" value="ECO:0007669"/>
    <property type="project" value="UniProtKB-ARBA"/>
</dbReference>
<dbReference type="Gene3D" id="3.30.450.20">
    <property type="entry name" value="PAS domain"/>
    <property type="match status" value="4"/>
</dbReference>
<dbReference type="FunFam" id="3.30.70.270:FF:000001">
    <property type="entry name" value="Diguanylate cyclase domain protein"/>
    <property type="match status" value="1"/>
</dbReference>
<feature type="compositionally biased region" description="Basic and acidic residues" evidence="1">
    <location>
        <begin position="976"/>
        <end position="985"/>
    </location>
</feature>
<dbReference type="CDD" id="cd00130">
    <property type="entry name" value="PAS"/>
    <property type="match status" value="4"/>
</dbReference>
<dbReference type="InterPro" id="IPR013767">
    <property type="entry name" value="PAS_fold"/>
</dbReference>
<feature type="domain" description="PAC" evidence="3">
    <location>
        <begin position="777"/>
        <end position="828"/>
    </location>
</feature>
<feature type="domain" description="PAC" evidence="3">
    <location>
        <begin position="519"/>
        <end position="570"/>
    </location>
</feature>
<dbReference type="NCBIfam" id="TIGR00229">
    <property type="entry name" value="sensory_box"/>
    <property type="match status" value="4"/>
</dbReference>
<dbReference type="Gene3D" id="3.40.190.10">
    <property type="entry name" value="Periplasmic binding protein-like II"/>
    <property type="match status" value="2"/>
</dbReference>
<dbReference type="Pfam" id="PF08447">
    <property type="entry name" value="PAS_3"/>
    <property type="match status" value="3"/>
</dbReference>
<evidence type="ECO:0000259" key="2">
    <source>
        <dbReference type="PROSITE" id="PS50112"/>
    </source>
</evidence>
<dbReference type="FunFam" id="3.30.450.20:FF:000099">
    <property type="entry name" value="Sensory box sensor histidine kinase"/>
    <property type="match status" value="1"/>
</dbReference>
<dbReference type="PANTHER" id="PTHR44757:SF2">
    <property type="entry name" value="BIOFILM ARCHITECTURE MAINTENANCE PROTEIN MBAA"/>
    <property type="match status" value="1"/>
</dbReference>
<dbReference type="Pfam" id="PF00989">
    <property type="entry name" value="PAS"/>
    <property type="match status" value="1"/>
</dbReference>
<dbReference type="InterPro" id="IPR001610">
    <property type="entry name" value="PAC"/>
</dbReference>
<dbReference type="OrthoDB" id="368233at2"/>
<evidence type="ECO:0000313" key="6">
    <source>
        <dbReference type="Proteomes" id="UP000237350"/>
    </source>
</evidence>
<dbReference type="PROSITE" id="PS50887">
    <property type="entry name" value="GGDEF"/>
    <property type="match status" value="1"/>
</dbReference>
<dbReference type="SMART" id="SM00267">
    <property type="entry name" value="GGDEF"/>
    <property type="match status" value="1"/>
</dbReference>
<dbReference type="InterPro" id="IPR029787">
    <property type="entry name" value="Nucleotide_cyclase"/>
</dbReference>
<feature type="domain" description="PAC" evidence="3">
    <location>
        <begin position="645"/>
        <end position="697"/>
    </location>
</feature>
<reference evidence="6" key="1">
    <citation type="submission" date="2015-12" db="EMBL/GenBank/DDBJ databases">
        <authorList>
            <person name="Lodha T.D."/>
            <person name="Chintalapati S."/>
            <person name="Chintalapati V.R."/>
            <person name="Sravanthi T."/>
        </authorList>
    </citation>
    <scope>NUCLEOTIDE SEQUENCE [LARGE SCALE GENOMIC DNA]</scope>
    <source>
        <strain evidence="6">JC133</strain>
    </source>
</reference>
<comment type="caution">
    <text evidence="5">The sequence shown here is derived from an EMBL/GenBank/DDBJ whole genome shotgun (WGS) entry which is preliminary data.</text>
</comment>
<dbReference type="Proteomes" id="UP000237350">
    <property type="component" value="Unassembled WGS sequence"/>
</dbReference>
<feature type="domain" description="GGDEF" evidence="4">
    <location>
        <begin position="860"/>
        <end position="992"/>
    </location>
</feature>
<evidence type="ECO:0000259" key="4">
    <source>
        <dbReference type="PROSITE" id="PS50887"/>
    </source>
</evidence>
<evidence type="ECO:0008006" key="7">
    <source>
        <dbReference type="Google" id="ProtNLM"/>
    </source>
</evidence>
<gene>
    <name evidence="5" type="ORF">AU468_08725</name>
</gene>
<dbReference type="InterPro" id="IPR000160">
    <property type="entry name" value="GGDEF_dom"/>
</dbReference>
<dbReference type="SUPFAM" id="SSF55785">
    <property type="entry name" value="PYP-like sensor domain (PAS domain)"/>
    <property type="match status" value="4"/>
</dbReference>
<dbReference type="PROSITE" id="PS50113">
    <property type="entry name" value="PAC"/>
    <property type="match status" value="4"/>
</dbReference>
<name>A0A2S4JNP9_9SPIO</name>
<dbReference type="PROSITE" id="PS50112">
    <property type="entry name" value="PAS"/>
    <property type="match status" value="3"/>
</dbReference>
<dbReference type="CDD" id="cd01949">
    <property type="entry name" value="GGDEF"/>
    <property type="match status" value="1"/>
</dbReference>
<dbReference type="SUPFAM" id="SSF55073">
    <property type="entry name" value="Nucleotide cyclase"/>
    <property type="match status" value="1"/>
</dbReference>
<dbReference type="EMBL" id="LPWH01000068">
    <property type="protein sequence ID" value="POR01157.1"/>
    <property type="molecule type" value="Genomic_DNA"/>
</dbReference>
<dbReference type="CDD" id="cd13706">
    <property type="entry name" value="PBP2_HisK_like_1"/>
    <property type="match status" value="1"/>
</dbReference>
<protein>
    <recommendedName>
        <fullName evidence="7">Diguanylate cyclase</fullName>
    </recommendedName>
</protein>
<proteinExistence type="predicted"/>